<dbReference type="AlphaFoldDB" id="A0A927I3D2"/>
<evidence type="ECO:0000256" key="1">
    <source>
        <dbReference type="SAM" id="MobiDB-lite"/>
    </source>
</evidence>
<evidence type="ECO:0000313" key="3">
    <source>
        <dbReference type="EMBL" id="MBD3848893.1"/>
    </source>
</evidence>
<keyword evidence="4" id="KW-1185">Reference proteome</keyword>
<feature type="region of interest" description="Disordered" evidence="1">
    <location>
        <begin position="126"/>
        <end position="195"/>
    </location>
</feature>
<protein>
    <submittedName>
        <fullName evidence="3">Uncharacterized protein</fullName>
    </submittedName>
</protein>
<feature type="signal peptide" evidence="2">
    <location>
        <begin position="1"/>
        <end position="31"/>
    </location>
</feature>
<feature type="compositionally biased region" description="Pro residues" evidence="1">
    <location>
        <begin position="146"/>
        <end position="155"/>
    </location>
</feature>
<accession>A0A927I3D2</accession>
<organism evidence="3 4">
    <name type="scientific">Bosea spartocytisi</name>
    <dbReference type="NCBI Taxonomy" id="2773451"/>
    <lineage>
        <taxon>Bacteria</taxon>
        <taxon>Pseudomonadati</taxon>
        <taxon>Pseudomonadota</taxon>
        <taxon>Alphaproteobacteria</taxon>
        <taxon>Hyphomicrobiales</taxon>
        <taxon>Boseaceae</taxon>
        <taxon>Bosea</taxon>
    </lineage>
</organism>
<dbReference type="EMBL" id="JACXWY010000025">
    <property type="protein sequence ID" value="MBD3848893.1"/>
    <property type="molecule type" value="Genomic_DNA"/>
</dbReference>
<feature type="non-terminal residue" evidence="3">
    <location>
        <position position="195"/>
    </location>
</feature>
<feature type="compositionally biased region" description="Basic and acidic residues" evidence="1">
    <location>
        <begin position="135"/>
        <end position="145"/>
    </location>
</feature>
<dbReference type="Proteomes" id="UP000619295">
    <property type="component" value="Unassembled WGS sequence"/>
</dbReference>
<evidence type="ECO:0000256" key="2">
    <source>
        <dbReference type="SAM" id="SignalP"/>
    </source>
</evidence>
<comment type="caution">
    <text evidence="3">The sequence shown here is derived from an EMBL/GenBank/DDBJ whole genome shotgun (WGS) entry which is preliminary data.</text>
</comment>
<evidence type="ECO:0000313" key="4">
    <source>
        <dbReference type="Proteomes" id="UP000619295"/>
    </source>
</evidence>
<sequence>MAQRSTASRHIGLMGLAVAGALAGSAGGAAAQFYYYEEPAPYPPAYVYGYGYGYRSAPRIAEPVTAYDIRRIAAENYGFVRIDRLYRSEDAYVVDGMRANGQRQRLILDAFAGNLIRRVPLRNGQADLGPNIARVDPREEREPPRPRLVPKPPQRPAELRPPAEASAPATIVPPAPAAPPAPEQAPTPPAPQPPV</sequence>
<gene>
    <name evidence="3" type="ORF">IED13_24610</name>
</gene>
<reference evidence="3" key="1">
    <citation type="submission" date="2020-09" db="EMBL/GenBank/DDBJ databases">
        <title>Bosea spartocytisi sp. nov. a root nodule endophyte of Spartocytisus supranubius in the high mountain ecosystem fo the Teide National Park (Canary Islands, Spain).</title>
        <authorList>
            <person name="Pulido-Suarez L."/>
            <person name="Peix A."/>
            <person name="Igual J.M."/>
            <person name="Socas-Perez N."/>
            <person name="Velazquez E."/>
            <person name="Flores-Felix J.D."/>
            <person name="Leon-Barrios M."/>
        </authorList>
    </citation>
    <scope>NUCLEOTIDE SEQUENCE</scope>
    <source>
        <strain evidence="3">SSUT16</strain>
    </source>
</reference>
<proteinExistence type="predicted"/>
<name>A0A927I3D2_9HYPH</name>
<feature type="chain" id="PRO_5037576434" evidence="2">
    <location>
        <begin position="32"/>
        <end position="195"/>
    </location>
</feature>
<feature type="compositionally biased region" description="Pro residues" evidence="1">
    <location>
        <begin position="171"/>
        <end position="195"/>
    </location>
</feature>
<keyword evidence="2" id="KW-0732">Signal</keyword>